<dbReference type="Gene3D" id="3.30.2000.30">
    <property type="match status" value="1"/>
</dbReference>
<dbReference type="AlphaFoldDB" id="A0A0A8K4Y2"/>
<reference evidence="1 2" key="1">
    <citation type="submission" date="2014-09" db="EMBL/GenBank/DDBJ databases">
        <title>Genome sequencing of Methyloceanibacter caenitepidi Gela4.</title>
        <authorList>
            <person name="Takeuchi M."/>
            <person name="Susumu S."/>
            <person name="Kamagata Y."/>
            <person name="Oshima K."/>
            <person name="Hattori M."/>
            <person name="Iwasaki W."/>
        </authorList>
    </citation>
    <scope>NUCLEOTIDE SEQUENCE [LARGE SCALE GENOMIC DNA]</scope>
    <source>
        <strain evidence="1 2">Gela4</strain>
    </source>
</reference>
<dbReference type="KEGG" id="mcg:GL4_2564"/>
<dbReference type="InterPro" id="IPR021508">
    <property type="entry name" value="Gp17-like"/>
</dbReference>
<dbReference type="HOGENOM" id="CLU_126531_0_0_5"/>
<accession>A0A0A8K4Y2</accession>
<dbReference type="EMBL" id="AP014648">
    <property type="protein sequence ID" value="BAQ17998.1"/>
    <property type="molecule type" value="Genomic_DNA"/>
</dbReference>
<evidence type="ECO:0000313" key="2">
    <source>
        <dbReference type="Proteomes" id="UP000031643"/>
    </source>
</evidence>
<name>A0A0A8K4Y2_9HYPH</name>
<dbReference type="RefSeq" id="WP_045370077.1">
    <property type="nucleotide sequence ID" value="NZ_AP014648.1"/>
</dbReference>
<keyword evidence="2" id="KW-1185">Reference proteome</keyword>
<dbReference type="STRING" id="1384459.GL4_2564"/>
<organism evidence="1 2">
    <name type="scientific">Methyloceanibacter caenitepidi</name>
    <dbReference type="NCBI Taxonomy" id="1384459"/>
    <lineage>
        <taxon>Bacteria</taxon>
        <taxon>Pseudomonadati</taxon>
        <taxon>Pseudomonadota</taxon>
        <taxon>Alphaproteobacteria</taxon>
        <taxon>Hyphomicrobiales</taxon>
        <taxon>Hyphomicrobiaceae</taxon>
        <taxon>Methyloceanibacter</taxon>
    </lineage>
</organism>
<proteinExistence type="predicted"/>
<gene>
    <name evidence="1" type="ORF">GL4_2564</name>
</gene>
<sequence length="140" mass="15634">MAAASWDLQRSIYQTLSSAPALTDRLGGDRIYSKAPQGQPLPYITLGQTVTLDWSTGTELGTEHDLTLHVWTRADSAEEVHEIMEAVKTLLHDQPLTLDDHYLVNLRHEFAEARIDPDGETMHGIVRYRAVTEPQQQAAA</sequence>
<dbReference type="OrthoDB" id="7630456at2"/>
<dbReference type="Pfam" id="PF11367">
    <property type="entry name" value="Tail_completion_gp17"/>
    <property type="match status" value="1"/>
</dbReference>
<dbReference type="Proteomes" id="UP000031643">
    <property type="component" value="Chromosome"/>
</dbReference>
<protein>
    <submittedName>
        <fullName evidence="1">Gene transfer agent (GTA) ORFG08</fullName>
    </submittedName>
</protein>
<dbReference type="InterPro" id="IPR053745">
    <property type="entry name" value="Viral_Tail_Comp_sf"/>
</dbReference>
<evidence type="ECO:0000313" key="1">
    <source>
        <dbReference type="EMBL" id="BAQ17998.1"/>
    </source>
</evidence>